<accession>A0A2S8BPR6</accession>
<reference evidence="1 2" key="1">
    <citation type="journal article" date="2017" name="Int. J. Syst. Evol. Microbiol.">
        <title>Mycobacterium talmoniae sp. nov., a slowly growing mycobacterium isolated from human respiratory samples.</title>
        <authorList>
            <person name="Davidson R.M."/>
            <person name="DeGroote M.A."/>
            <person name="Marola J.L."/>
            <person name="Buss S."/>
            <person name="Jones V."/>
            <person name="McNeil M.R."/>
            <person name="Freifeld A.G."/>
            <person name="Elaine Epperson L."/>
            <person name="Hasan N.A."/>
            <person name="Jackson M."/>
            <person name="Iwen P.C."/>
            <person name="Salfinger M."/>
            <person name="Strong M."/>
        </authorList>
    </citation>
    <scope>NUCLEOTIDE SEQUENCE [LARGE SCALE GENOMIC DNA]</scope>
    <source>
        <strain evidence="1 2">ATCC BAA-2683</strain>
    </source>
</reference>
<comment type="caution">
    <text evidence="1">The sequence shown here is derived from an EMBL/GenBank/DDBJ whole genome shotgun (WGS) entry which is preliminary data.</text>
</comment>
<organism evidence="1 2">
    <name type="scientific">Mycobacterium talmoniae</name>
    <dbReference type="NCBI Taxonomy" id="1858794"/>
    <lineage>
        <taxon>Bacteria</taxon>
        <taxon>Bacillati</taxon>
        <taxon>Actinomycetota</taxon>
        <taxon>Actinomycetes</taxon>
        <taxon>Mycobacteriales</taxon>
        <taxon>Mycobacteriaceae</taxon>
        <taxon>Mycobacterium</taxon>
    </lineage>
</organism>
<dbReference type="AlphaFoldDB" id="A0A2S8BPR6"/>
<protein>
    <submittedName>
        <fullName evidence="1">Uncharacterized protein</fullName>
    </submittedName>
</protein>
<evidence type="ECO:0000313" key="2">
    <source>
        <dbReference type="Proteomes" id="UP000238296"/>
    </source>
</evidence>
<proteinExistence type="predicted"/>
<sequence length="31" mass="3195">MPKKFVPTNVAWVAWLAPSSANVGIPATAAV</sequence>
<name>A0A2S8BPR6_9MYCO</name>
<evidence type="ECO:0000313" key="1">
    <source>
        <dbReference type="EMBL" id="PQM48658.1"/>
    </source>
</evidence>
<gene>
    <name evidence="1" type="ORF">C1Y40_01126</name>
</gene>
<dbReference type="EMBL" id="PPEA01000152">
    <property type="protein sequence ID" value="PQM48658.1"/>
    <property type="molecule type" value="Genomic_DNA"/>
</dbReference>
<dbReference type="Proteomes" id="UP000238296">
    <property type="component" value="Unassembled WGS sequence"/>
</dbReference>